<evidence type="ECO:0000313" key="3">
    <source>
        <dbReference type="Proteomes" id="UP000696280"/>
    </source>
</evidence>
<reference evidence="2" key="1">
    <citation type="submission" date="2021-07" db="EMBL/GenBank/DDBJ databases">
        <authorList>
            <person name="Durling M."/>
        </authorList>
    </citation>
    <scope>NUCLEOTIDE SEQUENCE</scope>
</reference>
<evidence type="ECO:0008006" key="4">
    <source>
        <dbReference type="Google" id="ProtNLM"/>
    </source>
</evidence>
<keyword evidence="1" id="KW-1133">Transmembrane helix</keyword>
<keyword evidence="1" id="KW-0812">Transmembrane</keyword>
<accession>A0A9N9L4F4</accession>
<proteinExistence type="predicted"/>
<organism evidence="2 3">
    <name type="scientific">Hymenoscyphus fraxineus</name>
    <dbReference type="NCBI Taxonomy" id="746836"/>
    <lineage>
        <taxon>Eukaryota</taxon>
        <taxon>Fungi</taxon>
        <taxon>Dikarya</taxon>
        <taxon>Ascomycota</taxon>
        <taxon>Pezizomycotina</taxon>
        <taxon>Leotiomycetes</taxon>
        <taxon>Helotiales</taxon>
        <taxon>Helotiaceae</taxon>
        <taxon>Hymenoscyphus</taxon>
    </lineage>
</organism>
<keyword evidence="1" id="KW-0472">Membrane</keyword>
<name>A0A9N9L4F4_9HELO</name>
<dbReference type="EMBL" id="CAJVRL010000081">
    <property type="protein sequence ID" value="CAG8957943.1"/>
    <property type="molecule type" value="Genomic_DNA"/>
</dbReference>
<sequence>MHSYRTFRRRNWLFEDIHSLTNAINIRPSQPDIKMPGTPLDRVIQSQAKNVILAFAGIITASAVFTIWGQDIFPQQADPTGNPEKWSLDELRRWLASRNLHPEDNATKEQLLERVKANLRIDRA</sequence>
<dbReference type="InterPro" id="IPR018803">
    <property type="entry name" value="Ish1/Msc1-like"/>
</dbReference>
<dbReference type="Pfam" id="PF10281">
    <property type="entry name" value="Ish1"/>
    <property type="match status" value="1"/>
</dbReference>
<evidence type="ECO:0000256" key="1">
    <source>
        <dbReference type="SAM" id="Phobius"/>
    </source>
</evidence>
<dbReference type="Proteomes" id="UP000696280">
    <property type="component" value="Unassembled WGS sequence"/>
</dbReference>
<protein>
    <recommendedName>
        <fullName evidence="4">STE24 endopeptidase</fullName>
    </recommendedName>
</protein>
<comment type="caution">
    <text evidence="2">The sequence shown here is derived from an EMBL/GenBank/DDBJ whole genome shotgun (WGS) entry which is preliminary data.</text>
</comment>
<feature type="transmembrane region" description="Helical" evidence="1">
    <location>
        <begin position="51"/>
        <end position="69"/>
    </location>
</feature>
<evidence type="ECO:0000313" key="2">
    <source>
        <dbReference type="EMBL" id="CAG8957943.1"/>
    </source>
</evidence>
<gene>
    <name evidence="2" type="ORF">HYFRA_00000285</name>
</gene>
<keyword evidence="3" id="KW-1185">Reference proteome</keyword>
<dbReference type="AlphaFoldDB" id="A0A9N9L4F4"/>
<dbReference type="OrthoDB" id="5341873at2759"/>